<protein>
    <recommendedName>
        <fullName evidence="4">F-box domain-containing protein</fullName>
    </recommendedName>
</protein>
<evidence type="ECO:0000313" key="3">
    <source>
        <dbReference type="Proteomes" id="UP000030653"/>
    </source>
</evidence>
<gene>
    <name evidence="2" type="ORF">DACRYDRAFT_109676</name>
</gene>
<feature type="compositionally biased region" description="Basic and acidic residues" evidence="1">
    <location>
        <begin position="312"/>
        <end position="326"/>
    </location>
</feature>
<feature type="region of interest" description="Disordered" evidence="1">
    <location>
        <begin position="307"/>
        <end position="326"/>
    </location>
</feature>
<evidence type="ECO:0000256" key="1">
    <source>
        <dbReference type="SAM" id="MobiDB-lite"/>
    </source>
</evidence>
<proteinExistence type="predicted"/>
<dbReference type="EMBL" id="JH795869">
    <property type="protein sequence ID" value="EJT99578.1"/>
    <property type="molecule type" value="Genomic_DNA"/>
</dbReference>
<dbReference type="AlphaFoldDB" id="M5FTW2"/>
<dbReference type="HOGENOM" id="CLU_852640_0_0_1"/>
<keyword evidence="3" id="KW-1185">Reference proteome</keyword>
<name>M5FTW2_DACPD</name>
<dbReference type="GeneID" id="63683985"/>
<reference evidence="2 3" key="1">
    <citation type="journal article" date="2012" name="Science">
        <title>The Paleozoic origin of enzymatic lignin decomposition reconstructed from 31 fungal genomes.</title>
        <authorList>
            <person name="Floudas D."/>
            <person name="Binder M."/>
            <person name="Riley R."/>
            <person name="Barry K."/>
            <person name="Blanchette R.A."/>
            <person name="Henrissat B."/>
            <person name="Martinez A.T."/>
            <person name="Otillar R."/>
            <person name="Spatafora J.W."/>
            <person name="Yadav J.S."/>
            <person name="Aerts A."/>
            <person name="Benoit I."/>
            <person name="Boyd A."/>
            <person name="Carlson A."/>
            <person name="Copeland A."/>
            <person name="Coutinho P.M."/>
            <person name="de Vries R.P."/>
            <person name="Ferreira P."/>
            <person name="Findley K."/>
            <person name="Foster B."/>
            <person name="Gaskell J."/>
            <person name="Glotzer D."/>
            <person name="Gorecki P."/>
            <person name="Heitman J."/>
            <person name="Hesse C."/>
            <person name="Hori C."/>
            <person name="Igarashi K."/>
            <person name="Jurgens J.A."/>
            <person name="Kallen N."/>
            <person name="Kersten P."/>
            <person name="Kohler A."/>
            <person name="Kuees U."/>
            <person name="Kumar T.K.A."/>
            <person name="Kuo A."/>
            <person name="LaButti K."/>
            <person name="Larrondo L.F."/>
            <person name="Lindquist E."/>
            <person name="Ling A."/>
            <person name="Lombard V."/>
            <person name="Lucas S."/>
            <person name="Lundell T."/>
            <person name="Martin R."/>
            <person name="McLaughlin D.J."/>
            <person name="Morgenstern I."/>
            <person name="Morin E."/>
            <person name="Murat C."/>
            <person name="Nagy L.G."/>
            <person name="Nolan M."/>
            <person name="Ohm R.A."/>
            <person name="Patyshakuliyeva A."/>
            <person name="Rokas A."/>
            <person name="Ruiz-Duenas F.J."/>
            <person name="Sabat G."/>
            <person name="Salamov A."/>
            <person name="Samejima M."/>
            <person name="Schmutz J."/>
            <person name="Slot J.C."/>
            <person name="St John F."/>
            <person name="Stenlid J."/>
            <person name="Sun H."/>
            <person name="Sun S."/>
            <person name="Syed K."/>
            <person name="Tsang A."/>
            <person name="Wiebenga A."/>
            <person name="Young D."/>
            <person name="Pisabarro A."/>
            <person name="Eastwood D.C."/>
            <person name="Martin F."/>
            <person name="Cullen D."/>
            <person name="Grigoriev I.V."/>
            <person name="Hibbett D.S."/>
        </authorList>
    </citation>
    <scope>NUCLEOTIDE SEQUENCE [LARGE SCALE GENOMIC DNA]</scope>
    <source>
        <strain evidence="2 3">DJM-731 SS1</strain>
    </source>
</reference>
<evidence type="ECO:0000313" key="2">
    <source>
        <dbReference type="EMBL" id="EJT99578.1"/>
    </source>
</evidence>
<evidence type="ECO:0008006" key="4">
    <source>
        <dbReference type="Google" id="ProtNLM"/>
    </source>
</evidence>
<accession>M5FTW2</accession>
<dbReference type="RefSeq" id="XP_040626476.1">
    <property type="nucleotide sequence ID" value="XM_040768923.1"/>
</dbReference>
<sequence>MVRLTTKQLWSPVDVEETEFGFQFPVDTPALIEVFMLANALEVAELRFPMPPACVAALLESSSSTLVHLEIETGFERFTSRNISMLRCLSRLRELKITFNWDDGNDSNAEPIPPVFLPQVKILNIGFFGGWHTCAHVLGALRIPLLLSVTLRFYLRDRVEIPVGVVHGFLNRHSATIQEFTITPSSTLQPSFISLLKSLRLLSLPWISTAPDRSILQVLPPTLAELRLDIHPPEDTFAEEQNAFFEELLRASLPSLKTIHGWSGWNVLLWKKLEDNPDKQEPTTRKLFEIARAFRLKGIELLDSSGETYSDATRDTDTDRAPRHQW</sequence>
<organism evidence="2 3">
    <name type="scientific">Dacryopinax primogenitus (strain DJM 731)</name>
    <name type="common">Brown rot fungus</name>
    <dbReference type="NCBI Taxonomy" id="1858805"/>
    <lineage>
        <taxon>Eukaryota</taxon>
        <taxon>Fungi</taxon>
        <taxon>Dikarya</taxon>
        <taxon>Basidiomycota</taxon>
        <taxon>Agaricomycotina</taxon>
        <taxon>Dacrymycetes</taxon>
        <taxon>Dacrymycetales</taxon>
        <taxon>Dacrymycetaceae</taxon>
        <taxon>Dacryopinax</taxon>
    </lineage>
</organism>
<dbReference type="Proteomes" id="UP000030653">
    <property type="component" value="Unassembled WGS sequence"/>
</dbReference>